<feature type="transmembrane region" description="Helical" evidence="5">
    <location>
        <begin position="104"/>
        <end position="122"/>
    </location>
</feature>
<comment type="caution">
    <text evidence="6">The sequence shown here is derived from an EMBL/GenBank/DDBJ whole genome shotgun (WGS) entry which is preliminary data.</text>
</comment>
<accession>A0ABW9XD13</accession>
<keyword evidence="7" id="KW-1185">Reference proteome</keyword>
<evidence type="ECO:0000256" key="5">
    <source>
        <dbReference type="SAM" id="Phobius"/>
    </source>
</evidence>
<evidence type="ECO:0000256" key="3">
    <source>
        <dbReference type="ARBA" id="ARBA00022989"/>
    </source>
</evidence>
<evidence type="ECO:0008006" key="8">
    <source>
        <dbReference type="Google" id="ProtNLM"/>
    </source>
</evidence>
<evidence type="ECO:0000256" key="4">
    <source>
        <dbReference type="ARBA" id="ARBA00023136"/>
    </source>
</evidence>
<dbReference type="Pfam" id="PF13564">
    <property type="entry name" value="DoxX_2"/>
    <property type="match status" value="1"/>
</dbReference>
<dbReference type="EMBL" id="JAAAPO010000003">
    <property type="protein sequence ID" value="NBC36414.1"/>
    <property type="molecule type" value="Genomic_DNA"/>
</dbReference>
<evidence type="ECO:0000313" key="6">
    <source>
        <dbReference type="EMBL" id="NBC36414.1"/>
    </source>
</evidence>
<protein>
    <recommendedName>
        <fullName evidence="8">DoxX-like protein</fullName>
    </recommendedName>
</protein>
<name>A0ABW9XD13_9SPHN</name>
<evidence type="ECO:0000313" key="7">
    <source>
        <dbReference type="Proteomes" id="UP000753724"/>
    </source>
</evidence>
<feature type="transmembrane region" description="Helical" evidence="5">
    <location>
        <begin position="72"/>
        <end position="92"/>
    </location>
</feature>
<keyword evidence="2 5" id="KW-0812">Transmembrane</keyword>
<dbReference type="InterPro" id="IPR032808">
    <property type="entry name" value="DoxX"/>
</dbReference>
<evidence type="ECO:0000256" key="2">
    <source>
        <dbReference type="ARBA" id="ARBA00022692"/>
    </source>
</evidence>
<dbReference type="Proteomes" id="UP000753724">
    <property type="component" value="Unassembled WGS sequence"/>
</dbReference>
<keyword evidence="3 5" id="KW-1133">Transmembrane helix</keyword>
<comment type="subcellular location">
    <subcellularLocation>
        <location evidence="1">Membrane</location>
        <topology evidence="1">Multi-pass membrane protein</topology>
    </subcellularLocation>
</comment>
<keyword evidence="4 5" id="KW-0472">Membrane</keyword>
<gene>
    <name evidence="6" type="ORF">GTZ99_07590</name>
</gene>
<organism evidence="6 7">
    <name type="scientific">Novosphingobium ovatum</name>
    <dbReference type="NCBI Taxonomy" id="1908523"/>
    <lineage>
        <taxon>Bacteria</taxon>
        <taxon>Pseudomonadati</taxon>
        <taxon>Pseudomonadota</taxon>
        <taxon>Alphaproteobacteria</taxon>
        <taxon>Sphingomonadales</taxon>
        <taxon>Sphingomonadaceae</taxon>
        <taxon>Novosphingobium</taxon>
    </lineage>
</organism>
<reference evidence="7" key="1">
    <citation type="submission" date="2020-01" db="EMBL/GenBank/DDBJ databases">
        <title>Sphingomonas sp. strain CSW-10.</title>
        <authorList>
            <person name="Chen W.-M."/>
        </authorList>
    </citation>
    <scope>NUCLEOTIDE SEQUENCE [LARGE SCALE GENOMIC DNA]</scope>
    <source>
        <strain evidence="7">FSY-8</strain>
    </source>
</reference>
<sequence>MSARTVLTWLLALLLAAFFAFVGWNKAFALLADLARYHAWTVFVSEPLGRAVGWSEIACATGLLMLGWRPGWARAAAVVLIVNQAVAAWVHLIHAQTAALPQNAVLIALLALLAALMPRLAAVPCRP</sequence>
<evidence type="ECO:0000256" key="1">
    <source>
        <dbReference type="ARBA" id="ARBA00004141"/>
    </source>
</evidence>
<proteinExistence type="predicted"/>
<dbReference type="RefSeq" id="WP_161717719.1">
    <property type="nucleotide sequence ID" value="NZ_JAAAPO010000003.1"/>
</dbReference>